<keyword evidence="2" id="KW-1185">Reference proteome</keyword>
<evidence type="ECO:0008006" key="3">
    <source>
        <dbReference type="Google" id="ProtNLM"/>
    </source>
</evidence>
<protein>
    <recommendedName>
        <fullName evidence="3">DUF488 family protein</fullName>
    </recommendedName>
</protein>
<proteinExistence type="predicted"/>
<dbReference type="Pfam" id="PF22752">
    <property type="entry name" value="DUF488-N3i"/>
    <property type="match status" value="1"/>
</dbReference>
<sequence length="120" mass="13400">MTDFRVKRIYEAPSADDGLRVLVDRLWPRGMSKVRAHLVLWEKELTPSSELRSSFHHGEITYEEFAHRYRQELKASHAAENFVAGLSAATVTLLTAVSDEEHSHIPVLLAALEAASSTAT</sequence>
<reference evidence="1 2" key="1">
    <citation type="journal article" date="2015" name="Genome Announc.">
        <title>Complete Genome Sequence of the Type Strain Corynebacterium testudinoris DSM 44614, Recovered from Necrotic Lesions in the Mouth of a Tortoise.</title>
        <authorList>
            <person name="Ruckert C."/>
            <person name="Kriete M."/>
            <person name="Jaenicke S."/>
            <person name="Winkler A."/>
            <person name="Tauch A."/>
        </authorList>
    </citation>
    <scope>NUCLEOTIDE SEQUENCE [LARGE SCALE GENOMIC DNA]</scope>
    <source>
        <strain evidence="1 2">DSM 44614</strain>
    </source>
</reference>
<reference evidence="2" key="2">
    <citation type="submission" date="2015-05" db="EMBL/GenBank/DDBJ databases">
        <title>Complete genome sequence of Corynebacterium testudinoris DSM 44614, recovered from necrotic lesions in the mouth of a tortoise.</title>
        <authorList>
            <person name="Ruckert C."/>
            <person name="Albersmeier A."/>
            <person name="Winkler A."/>
            <person name="Tauch A."/>
        </authorList>
    </citation>
    <scope>NUCLEOTIDE SEQUENCE [LARGE SCALE GENOMIC DNA]</scope>
    <source>
        <strain evidence="2">DSM 44614</strain>
    </source>
</reference>
<accession>A0A0G3H321</accession>
<dbReference type="PANTHER" id="PTHR36849:SF1">
    <property type="entry name" value="CYTOPLASMIC PROTEIN"/>
    <property type="match status" value="1"/>
</dbReference>
<name>A0A0G3H321_9CORY</name>
<dbReference type="KEGG" id="cted:CTEST_01735"/>
<dbReference type="RefSeq" id="WP_047252268.1">
    <property type="nucleotide sequence ID" value="NZ_CP011545.1"/>
</dbReference>
<dbReference type="Proteomes" id="UP000035540">
    <property type="component" value="Chromosome"/>
</dbReference>
<dbReference type="OrthoDB" id="9790745at2"/>
<dbReference type="STRING" id="136857.CTEST_01735"/>
<dbReference type="PANTHER" id="PTHR36849">
    <property type="entry name" value="CYTOPLASMIC PROTEIN-RELATED"/>
    <property type="match status" value="1"/>
</dbReference>
<organism evidence="1 2">
    <name type="scientific">Corynebacterium testudinoris</name>
    <dbReference type="NCBI Taxonomy" id="136857"/>
    <lineage>
        <taxon>Bacteria</taxon>
        <taxon>Bacillati</taxon>
        <taxon>Actinomycetota</taxon>
        <taxon>Actinomycetes</taxon>
        <taxon>Mycobacteriales</taxon>
        <taxon>Corynebacteriaceae</taxon>
        <taxon>Corynebacterium</taxon>
    </lineage>
</organism>
<dbReference type="EMBL" id="CP011545">
    <property type="protein sequence ID" value="AKK07806.1"/>
    <property type="molecule type" value="Genomic_DNA"/>
</dbReference>
<dbReference type="PATRIC" id="fig|136857.5.peg.342"/>
<dbReference type="InterPro" id="IPR052552">
    <property type="entry name" value="YeaO-like"/>
</dbReference>
<evidence type="ECO:0000313" key="2">
    <source>
        <dbReference type="Proteomes" id="UP000035540"/>
    </source>
</evidence>
<evidence type="ECO:0000313" key="1">
    <source>
        <dbReference type="EMBL" id="AKK07806.1"/>
    </source>
</evidence>
<dbReference type="AlphaFoldDB" id="A0A0G3H321"/>
<gene>
    <name evidence="1" type="ORF">CTEST_01735</name>
</gene>